<gene>
    <name evidence="2" type="ORF">A3A74_00665</name>
</gene>
<organism evidence="2 3">
    <name type="scientific">Candidatus Roizmanbacteria bacterium RIFCSPLOWO2_01_FULL_35_13</name>
    <dbReference type="NCBI Taxonomy" id="1802055"/>
    <lineage>
        <taxon>Bacteria</taxon>
        <taxon>Candidatus Roizmaniibacteriota</taxon>
    </lineage>
</organism>
<protein>
    <recommendedName>
        <fullName evidence="1">DUF488 domain-containing protein</fullName>
    </recommendedName>
</protein>
<dbReference type="EMBL" id="MGAF01000048">
    <property type="protein sequence ID" value="OGK39517.1"/>
    <property type="molecule type" value="Genomic_DNA"/>
</dbReference>
<name>A0A1F7I816_9BACT</name>
<proteinExistence type="predicted"/>
<dbReference type="STRING" id="1802055.A3A74_00665"/>
<dbReference type="Pfam" id="PF22751">
    <property type="entry name" value="DUF488-N3a"/>
    <property type="match status" value="1"/>
</dbReference>
<comment type="caution">
    <text evidence="2">The sequence shown here is derived from an EMBL/GenBank/DDBJ whole genome shotgun (WGS) entry which is preliminary data.</text>
</comment>
<reference evidence="2 3" key="1">
    <citation type="journal article" date="2016" name="Nat. Commun.">
        <title>Thousands of microbial genomes shed light on interconnected biogeochemical processes in an aquifer system.</title>
        <authorList>
            <person name="Anantharaman K."/>
            <person name="Brown C.T."/>
            <person name="Hug L.A."/>
            <person name="Sharon I."/>
            <person name="Castelle C.J."/>
            <person name="Probst A.J."/>
            <person name="Thomas B.C."/>
            <person name="Singh A."/>
            <person name="Wilkins M.J."/>
            <person name="Karaoz U."/>
            <person name="Brodie E.L."/>
            <person name="Williams K.H."/>
            <person name="Hubbard S.S."/>
            <person name="Banfield J.F."/>
        </authorList>
    </citation>
    <scope>NUCLEOTIDE SEQUENCE [LARGE SCALE GENOMIC DNA]</scope>
</reference>
<dbReference type="AlphaFoldDB" id="A0A1F7I816"/>
<evidence type="ECO:0000313" key="2">
    <source>
        <dbReference type="EMBL" id="OGK39517.1"/>
    </source>
</evidence>
<evidence type="ECO:0000259" key="1">
    <source>
        <dbReference type="Pfam" id="PF22751"/>
    </source>
</evidence>
<dbReference type="InterPro" id="IPR054495">
    <property type="entry name" value="DUF488-N3a"/>
</dbReference>
<accession>A0A1F7I816</accession>
<sequence length="98" mass="11874">MRRPDRSVSYDIWMPILAPSGKLLTDFHKKKVIWPVFEERFRKEVIKGQRKYLLLLVEMALKRKITILCWEKTPKHCHRRLVAEECKKMNKKLKVVIK</sequence>
<dbReference type="Proteomes" id="UP000179270">
    <property type="component" value="Unassembled WGS sequence"/>
</dbReference>
<feature type="domain" description="DUF488" evidence="1">
    <location>
        <begin position="6"/>
        <end position="86"/>
    </location>
</feature>
<evidence type="ECO:0000313" key="3">
    <source>
        <dbReference type="Proteomes" id="UP000179270"/>
    </source>
</evidence>